<proteinExistence type="predicted"/>
<evidence type="ECO:0000313" key="3">
    <source>
        <dbReference type="Proteomes" id="UP001358586"/>
    </source>
</evidence>
<dbReference type="Proteomes" id="UP001358586">
    <property type="component" value="Chromosome 8"/>
</dbReference>
<organism evidence="2 3">
    <name type="scientific">Gossypium arboreum</name>
    <name type="common">Tree cotton</name>
    <name type="synonym">Gossypium nanking</name>
    <dbReference type="NCBI Taxonomy" id="29729"/>
    <lineage>
        <taxon>Eukaryota</taxon>
        <taxon>Viridiplantae</taxon>
        <taxon>Streptophyta</taxon>
        <taxon>Embryophyta</taxon>
        <taxon>Tracheophyta</taxon>
        <taxon>Spermatophyta</taxon>
        <taxon>Magnoliopsida</taxon>
        <taxon>eudicotyledons</taxon>
        <taxon>Gunneridae</taxon>
        <taxon>Pentapetalae</taxon>
        <taxon>rosids</taxon>
        <taxon>malvids</taxon>
        <taxon>Malvales</taxon>
        <taxon>Malvaceae</taxon>
        <taxon>Malvoideae</taxon>
        <taxon>Gossypium</taxon>
    </lineage>
</organism>
<dbReference type="EMBL" id="JARKNE010000008">
    <property type="protein sequence ID" value="KAK5811905.1"/>
    <property type="molecule type" value="Genomic_DNA"/>
</dbReference>
<dbReference type="Pfam" id="PF19259">
    <property type="entry name" value="Ty3_capsid"/>
    <property type="match status" value="1"/>
</dbReference>
<name>A0ABR0NZY1_GOSAR</name>
<reference evidence="2 3" key="1">
    <citation type="submission" date="2023-03" db="EMBL/GenBank/DDBJ databases">
        <title>WGS of Gossypium arboreum.</title>
        <authorList>
            <person name="Yu D."/>
        </authorList>
    </citation>
    <scope>NUCLEOTIDE SEQUENCE [LARGE SCALE GENOMIC DNA]</scope>
    <source>
        <tissue evidence="2">Leaf</tissue>
    </source>
</reference>
<evidence type="ECO:0000259" key="1">
    <source>
        <dbReference type="Pfam" id="PF19259"/>
    </source>
</evidence>
<feature type="domain" description="Ty3 transposon capsid-like protein" evidence="1">
    <location>
        <begin position="53"/>
        <end position="164"/>
    </location>
</feature>
<sequence length="234" mass="26442">MSSVHLRNQSHVGASEKTSRLGCPKFDSNDFRGWWTKLEQYFEGEGTPKSSKGQELEWHHFYSQRNGDLQMLSWPAYMKSLQDHFGFGQFRNLMKKLVNLKQQGIVEQYQDMFVGLLNQLHLFEPYALSIFLSNLKTEIGHYLNLFEPSTLMEAFQLARKIEMLLSCSEKKSSTFAISSPRSLLNPSIISGYSSAPTGAVSASQSASSAPIYKLGSQSFSPTLMAKRKQKGICF</sequence>
<dbReference type="InterPro" id="IPR045358">
    <property type="entry name" value="Ty3_capsid"/>
</dbReference>
<accession>A0ABR0NZY1</accession>
<comment type="caution">
    <text evidence="2">The sequence shown here is derived from an EMBL/GenBank/DDBJ whole genome shotgun (WGS) entry which is preliminary data.</text>
</comment>
<gene>
    <name evidence="2" type="ORF">PVK06_027290</name>
</gene>
<evidence type="ECO:0000313" key="2">
    <source>
        <dbReference type="EMBL" id="KAK5811905.1"/>
    </source>
</evidence>
<keyword evidence="3" id="KW-1185">Reference proteome</keyword>
<protein>
    <recommendedName>
        <fullName evidence="1">Ty3 transposon capsid-like protein domain-containing protein</fullName>
    </recommendedName>
</protein>